<dbReference type="SMR" id="B4PN15"/>
<dbReference type="Pfam" id="PF02469">
    <property type="entry name" value="Fasciclin"/>
    <property type="match status" value="4"/>
</dbReference>
<dbReference type="InterPro" id="IPR000782">
    <property type="entry name" value="FAS1_domain"/>
</dbReference>
<dbReference type="InterPro" id="IPR050904">
    <property type="entry name" value="Adhesion/Biosynth-related"/>
</dbReference>
<feature type="compositionally biased region" description="Low complexity" evidence="3">
    <location>
        <begin position="177"/>
        <end position="186"/>
    </location>
</feature>
<feature type="domain" description="EMI" evidence="5">
    <location>
        <begin position="253"/>
        <end position="351"/>
    </location>
</feature>
<feature type="region of interest" description="Disordered" evidence="3">
    <location>
        <begin position="81"/>
        <end position="101"/>
    </location>
</feature>
<name>B4PN15_DROYA</name>
<sequence>MLDVLGQLVLNCDLKRPHRRSKQPITTFLVSFIYLAHKPRLQIKIVIPNMLRLWACLLLLGSIQIQAVPFYGDSSSDEVAEFDDSSGSSHESSDKSSFMPHLTHPLPAHRNLFAPLPFAPLAPLEPHDPLHAQASQRMASVWNGPAPLAPQLHSSHLLPLFSSGFDTEFVPLEHQQQHQQQPQGRQETAATVPAQTPSGVEQKPFNVDTITTDVNAPNPAIFFQQSFPFFGNEFFNSFGGFGFGAAQEPWWKGPNVCTEKEEDETVASETEAEETVDTFGQERDGVTNVVRSPLFGQFQFSVNSCAEKPNKHVCTKIVNQNGKKKTLTMTRQCCYGYGRPRNADFTTPCEKIDIKDVEATASDMGAKQFLESARTAGELADMLGAGSGKKVTLFVPNDAAFMEYRGHHQQENNVEDAKAEASKPSIYKLHAVLGEVQLEDVPNEKLLQTELPDQKIRINSYQLPAALGLEPYRFAANCVPIEKHDKLSEQALVHTLGGVLKPLTKNLMDIIRERADMSIMRTVLEKTNLSAMLEDDKPVTIFVPTDAAFDKLEPHLRRALKEGRGCASNILKNHLLDLTFCSLATVPGAKTTAYNLLGEPLLLNRTQRAANQTGPNPIYINNLAQIIEADIMGTNGVLHVIDTILPTESALPMTSLMSQKNLTIFQRLLEASGYDDQFDDLDNVTIFAPTDKALQSTEWARMLKEQPELLNHNLDLLEFLNYHVVKPMIKTCDLSEKSLPTVAGSSVRLNLYSTHALFSDVMNRATVNCARLVHFDDESCGSVLHQVDRALAPPKNNMLKLLEANPNYSKFLELVRKANLTQLLSNDSRSLTLLVPKNDVFEELNESGEGSKPADPLALVKTHIVEDVVCCAGIIPTNWPFVRSIESISGQHLRITRDRRPKIENAGVTKCDVVATNGILHEINDIIVPRPQRQQQRPQLIPPGAGYQPQGDFDVFF</sequence>
<proteinExistence type="predicted"/>
<dbReference type="GO" id="GO:0005615">
    <property type="term" value="C:extracellular space"/>
    <property type="evidence" value="ECO:0007669"/>
    <property type="project" value="TreeGrafter"/>
</dbReference>
<keyword evidence="1" id="KW-0732">Signal</keyword>
<evidence type="ECO:0000256" key="1">
    <source>
        <dbReference type="ARBA" id="ARBA00022729"/>
    </source>
</evidence>
<dbReference type="AlphaFoldDB" id="B4PN15"/>
<dbReference type="PANTHER" id="PTHR10900">
    <property type="entry name" value="PERIOSTIN-RELATED"/>
    <property type="match status" value="1"/>
</dbReference>
<dbReference type="FunFam" id="2.30.180.10:FF:000025">
    <property type="entry name" value="Midline fasciclin, isoform F"/>
    <property type="match status" value="1"/>
</dbReference>
<reference evidence="6 7" key="1">
    <citation type="journal article" date="2007" name="Nature">
        <title>Evolution of genes and genomes on the Drosophila phylogeny.</title>
        <authorList>
            <consortium name="Drosophila 12 Genomes Consortium"/>
            <person name="Clark A.G."/>
            <person name="Eisen M.B."/>
            <person name="Smith D.R."/>
            <person name="Bergman C.M."/>
            <person name="Oliver B."/>
            <person name="Markow T.A."/>
            <person name="Kaufman T.C."/>
            <person name="Kellis M."/>
            <person name="Gelbart W."/>
            <person name="Iyer V.N."/>
            <person name="Pollard D.A."/>
            <person name="Sackton T.B."/>
            <person name="Larracuente A.M."/>
            <person name="Singh N.D."/>
            <person name="Abad J.P."/>
            <person name="Abt D.N."/>
            <person name="Adryan B."/>
            <person name="Aguade M."/>
            <person name="Akashi H."/>
            <person name="Anderson W.W."/>
            <person name="Aquadro C.F."/>
            <person name="Ardell D.H."/>
            <person name="Arguello R."/>
            <person name="Artieri C.G."/>
            <person name="Barbash D.A."/>
            <person name="Barker D."/>
            <person name="Barsanti P."/>
            <person name="Batterham P."/>
            <person name="Batzoglou S."/>
            <person name="Begun D."/>
            <person name="Bhutkar A."/>
            <person name="Blanco E."/>
            <person name="Bosak S.A."/>
            <person name="Bradley R.K."/>
            <person name="Brand A.D."/>
            <person name="Brent M.R."/>
            <person name="Brooks A.N."/>
            <person name="Brown R.H."/>
            <person name="Butlin R.K."/>
            <person name="Caggese C."/>
            <person name="Calvi B.R."/>
            <person name="Bernardo de Carvalho A."/>
            <person name="Caspi A."/>
            <person name="Castrezana S."/>
            <person name="Celniker S.E."/>
            <person name="Chang J.L."/>
            <person name="Chapple C."/>
            <person name="Chatterji S."/>
            <person name="Chinwalla A."/>
            <person name="Civetta A."/>
            <person name="Clifton S.W."/>
            <person name="Comeron J.M."/>
            <person name="Costello J.C."/>
            <person name="Coyne J.A."/>
            <person name="Daub J."/>
            <person name="David R.G."/>
            <person name="Delcher A.L."/>
            <person name="Delehaunty K."/>
            <person name="Do C.B."/>
            <person name="Ebling H."/>
            <person name="Edwards K."/>
            <person name="Eickbush T."/>
            <person name="Evans J.D."/>
            <person name="Filipski A."/>
            <person name="Findeiss S."/>
            <person name="Freyhult E."/>
            <person name="Fulton L."/>
            <person name="Fulton R."/>
            <person name="Garcia A.C."/>
            <person name="Gardiner A."/>
            <person name="Garfield D.A."/>
            <person name="Garvin B.E."/>
            <person name="Gibson G."/>
            <person name="Gilbert D."/>
            <person name="Gnerre S."/>
            <person name="Godfrey J."/>
            <person name="Good R."/>
            <person name="Gotea V."/>
            <person name="Gravely B."/>
            <person name="Greenberg A.J."/>
            <person name="Griffiths-Jones S."/>
            <person name="Gross S."/>
            <person name="Guigo R."/>
            <person name="Gustafson E.A."/>
            <person name="Haerty W."/>
            <person name="Hahn M.W."/>
            <person name="Halligan D.L."/>
            <person name="Halpern A.L."/>
            <person name="Halter G.M."/>
            <person name="Han M.V."/>
            <person name="Heger A."/>
            <person name="Hillier L."/>
            <person name="Hinrichs A.S."/>
            <person name="Holmes I."/>
            <person name="Hoskins R.A."/>
            <person name="Hubisz M.J."/>
            <person name="Hultmark D."/>
            <person name="Huntley M.A."/>
            <person name="Jaffe D.B."/>
            <person name="Jagadeeshan S."/>
            <person name="Jeck W.R."/>
            <person name="Johnson J."/>
            <person name="Jones C.D."/>
            <person name="Jordan W.C."/>
            <person name="Karpen G.H."/>
            <person name="Kataoka E."/>
            <person name="Keightley P.D."/>
            <person name="Kheradpour P."/>
            <person name="Kirkness E.F."/>
            <person name="Koerich L.B."/>
            <person name="Kristiansen K."/>
            <person name="Kudrna D."/>
            <person name="Kulathinal R.J."/>
            <person name="Kumar S."/>
            <person name="Kwok R."/>
            <person name="Lander E."/>
            <person name="Langley C.H."/>
            <person name="Lapoint R."/>
            <person name="Lazzaro B.P."/>
            <person name="Lee S.J."/>
            <person name="Levesque L."/>
            <person name="Li R."/>
            <person name="Lin C.F."/>
            <person name="Lin M.F."/>
            <person name="Lindblad-Toh K."/>
            <person name="Llopart A."/>
            <person name="Long M."/>
            <person name="Low L."/>
            <person name="Lozovsky E."/>
            <person name="Lu J."/>
            <person name="Luo M."/>
            <person name="Machado C.A."/>
            <person name="Makalowski W."/>
            <person name="Marzo M."/>
            <person name="Matsuda M."/>
            <person name="Matzkin L."/>
            <person name="McAllister B."/>
            <person name="McBride C.S."/>
            <person name="McKernan B."/>
            <person name="McKernan K."/>
            <person name="Mendez-Lago M."/>
            <person name="Minx P."/>
            <person name="Mollenhauer M.U."/>
            <person name="Montooth K."/>
            <person name="Mount S.M."/>
            <person name="Mu X."/>
            <person name="Myers E."/>
            <person name="Negre B."/>
            <person name="Newfeld S."/>
            <person name="Nielsen R."/>
            <person name="Noor M.A."/>
            <person name="O'Grady P."/>
            <person name="Pachter L."/>
            <person name="Papaceit M."/>
            <person name="Parisi M.J."/>
            <person name="Parisi M."/>
            <person name="Parts L."/>
            <person name="Pedersen J.S."/>
            <person name="Pesole G."/>
            <person name="Phillippy A.M."/>
            <person name="Ponting C.P."/>
            <person name="Pop M."/>
            <person name="Porcelli D."/>
            <person name="Powell J.R."/>
            <person name="Prohaska S."/>
            <person name="Pruitt K."/>
            <person name="Puig M."/>
            <person name="Quesneville H."/>
            <person name="Ram K.R."/>
            <person name="Rand D."/>
            <person name="Rasmussen M.D."/>
            <person name="Reed L.K."/>
            <person name="Reenan R."/>
            <person name="Reily A."/>
            <person name="Remington K.A."/>
            <person name="Rieger T.T."/>
            <person name="Ritchie M.G."/>
            <person name="Robin C."/>
            <person name="Rogers Y.H."/>
            <person name="Rohde C."/>
            <person name="Rozas J."/>
            <person name="Rubenfield M.J."/>
            <person name="Ruiz A."/>
            <person name="Russo S."/>
            <person name="Salzberg S.L."/>
            <person name="Sanchez-Gracia A."/>
            <person name="Saranga D.J."/>
            <person name="Sato H."/>
            <person name="Schaeffer S.W."/>
            <person name="Schatz M.C."/>
            <person name="Schlenke T."/>
            <person name="Schwartz R."/>
            <person name="Segarra C."/>
            <person name="Singh R.S."/>
            <person name="Sirot L."/>
            <person name="Sirota M."/>
            <person name="Sisneros N.B."/>
            <person name="Smith C.D."/>
            <person name="Smith T.F."/>
            <person name="Spieth J."/>
            <person name="Stage D.E."/>
            <person name="Stark A."/>
            <person name="Stephan W."/>
            <person name="Strausberg R.L."/>
            <person name="Strempel S."/>
            <person name="Sturgill D."/>
            <person name="Sutton G."/>
            <person name="Sutton G.G."/>
            <person name="Tao W."/>
            <person name="Teichmann S."/>
            <person name="Tobari Y.N."/>
            <person name="Tomimura Y."/>
            <person name="Tsolas J.M."/>
            <person name="Valente V.L."/>
            <person name="Venter E."/>
            <person name="Venter J.C."/>
            <person name="Vicario S."/>
            <person name="Vieira F.G."/>
            <person name="Vilella A.J."/>
            <person name="Villasante A."/>
            <person name="Walenz B."/>
            <person name="Wang J."/>
            <person name="Wasserman M."/>
            <person name="Watts T."/>
            <person name="Wilson D."/>
            <person name="Wilson R.K."/>
            <person name="Wing R.A."/>
            <person name="Wolfner M.F."/>
            <person name="Wong A."/>
            <person name="Wong G.K."/>
            <person name="Wu C.I."/>
            <person name="Wu G."/>
            <person name="Yamamoto D."/>
            <person name="Yang H.P."/>
            <person name="Yang S.P."/>
            <person name="Yorke J.A."/>
            <person name="Yoshida K."/>
            <person name="Zdobnov E."/>
            <person name="Zhang P."/>
            <person name="Zhang Y."/>
            <person name="Zimin A.V."/>
            <person name="Baldwin J."/>
            <person name="Abdouelleil A."/>
            <person name="Abdulkadir J."/>
            <person name="Abebe A."/>
            <person name="Abera B."/>
            <person name="Abreu J."/>
            <person name="Acer S.C."/>
            <person name="Aftuck L."/>
            <person name="Alexander A."/>
            <person name="An P."/>
            <person name="Anderson E."/>
            <person name="Anderson S."/>
            <person name="Arachi H."/>
            <person name="Azer M."/>
            <person name="Bachantsang P."/>
            <person name="Barry A."/>
            <person name="Bayul T."/>
            <person name="Berlin A."/>
            <person name="Bessette D."/>
            <person name="Bloom T."/>
            <person name="Blye J."/>
            <person name="Boguslavskiy L."/>
            <person name="Bonnet C."/>
            <person name="Boukhgalter B."/>
            <person name="Bourzgui I."/>
            <person name="Brown A."/>
            <person name="Cahill P."/>
            <person name="Channer S."/>
            <person name="Cheshatsang Y."/>
            <person name="Chuda L."/>
            <person name="Citroen M."/>
            <person name="Collymore A."/>
            <person name="Cooke P."/>
            <person name="Costello M."/>
            <person name="D'Aco K."/>
            <person name="Daza R."/>
            <person name="De Haan G."/>
            <person name="DeGray S."/>
            <person name="DeMaso C."/>
            <person name="Dhargay N."/>
            <person name="Dooley K."/>
            <person name="Dooley E."/>
            <person name="Doricent M."/>
            <person name="Dorje P."/>
            <person name="Dorjee K."/>
            <person name="Dupes A."/>
            <person name="Elong R."/>
            <person name="Falk J."/>
            <person name="Farina A."/>
            <person name="Faro S."/>
            <person name="Ferguson D."/>
            <person name="Fisher S."/>
            <person name="Foley C.D."/>
            <person name="Franke A."/>
            <person name="Friedrich D."/>
            <person name="Gadbois L."/>
            <person name="Gearin G."/>
            <person name="Gearin C.R."/>
            <person name="Giannoukos G."/>
            <person name="Goode T."/>
            <person name="Graham J."/>
            <person name="Grandbois E."/>
            <person name="Grewal S."/>
            <person name="Gyaltsen K."/>
            <person name="Hafez N."/>
            <person name="Hagos B."/>
            <person name="Hall J."/>
            <person name="Henson C."/>
            <person name="Hollinger A."/>
            <person name="Honan T."/>
            <person name="Huard M.D."/>
            <person name="Hughes L."/>
            <person name="Hurhula B."/>
            <person name="Husby M.E."/>
            <person name="Kamat A."/>
            <person name="Kanga B."/>
            <person name="Kashin S."/>
            <person name="Khazanovich D."/>
            <person name="Kisner P."/>
            <person name="Lance K."/>
            <person name="Lara M."/>
            <person name="Lee W."/>
            <person name="Lennon N."/>
            <person name="Letendre F."/>
            <person name="LeVine R."/>
            <person name="Lipovsky A."/>
            <person name="Liu X."/>
            <person name="Liu J."/>
            <person name="Liu S."/>
            <person name="Lokyitsang T."/>
            <person name="Lokyitsang Y."/>
            <person name="Lubonja R."/>
            <person name="Lui A."/>
            <person name="MacDonald P."/>
            <person name="Magnisalis V."/>
            <person name="Maru K."/>
            <person name="Matthews C."/>
            <person name="McCusker W."/>
            <person name="McDonough S."/>
            <person name="Mehta T."/>
            <person name="Meldrim J."/>
            <person name="Meneus L."/>
            <person name="Mihai O."/>
            <person name="Mihalev A."/>
            <person name="Mihova T."/>
            <person name="Mittelman R."/>
            <person name="Mlenga V."/>
            <person name="Montmayeur A."/>
            <person name="Mulrain L."/>
            <person name="Navidi A."/>
            <person name="Naylor J."/>
            <person name="Negash T."/>
            <person name="Nguyen T."/>
            <person name="Nguyen N."/>
            <person name="Nicol R."/>
            <person name="Norbu C."/>
            <person name="Norbu N."/>
            <person name="Novod N."/>
            <person name="O'Neill B."/>
            <person name="Osman S."/>
            <person name="Markiewicz E."/>
            <person name="Oyono O.L."/>
            <person name="Patti C."/>
            <person name="Phunkhang P."/>
            <person name="Pierre F."/>
            <person name="Priest M."/>
            <person name="Raghuraman S."/>
            <person name="Rege F."/>
            <person name="Reyes R."/>
            <person name="Rise C."/>
            <person name="Rogov P."/>
            <person name="Ross K."/>
            <person name="Ryan E."/>
            <person name="Settipalli S."/>
            <person name="Shea T."/>
            <person name="Sherpa N."/>
            <person name="Shi L."/>
            <person name="Shih D."/>
            <person name="Sparrow T."/>
            <person name="Spaulding J."/>
            <person name="Stalker J."/>
            <person name="Stange-Thomann N."/>
            <person name="Stavropoulos S."/>
            <person name="Stone C."/>
            <person name="Strader C."/>
            <person name="Tesfaye S."/>
            <person name="Thomson T."/>
            <person name="Thoulutsang Y."/>
            <person name="Thoulutsang D."/>
            <person name="Topham K."/>
            <person name="Topping I."/>
            <person name="Tsamla T."/>
            <person name="Vassiliev H."/>
            <person name="Vo A."/>
            <person name="Wangchuk T."/>
            <person name="Wangdi T."/>
            <person name="Weiand M."/>
            <person name="Wilkinson J."/>
            <person name="Wilson A."/>
            <person name="Yadav S."/>
            <person name="Young G."/>
            <person name="Yu Q."/>
            <person name="Zembek L."/>
            <person name="Zhong D."/>
            <person name="Zimmer A."/>
            <person name="Zwirko Z."/>
            <person name="Jaffe D.B."/>
            <person name="Alvarez P."/>
            <person name="Brockman W."/>
            <person name="Butler J."/>
            <person name="Chin C."/>
            <person name="Gnerre S."/>
            <person name="Grabherr M."/>
            <person name="Kleber M."/>
            <person name="Mauceli E."/>
            <person name="MacCallum I."/>
        </authorList>
    </citation>
    <scope>NUCLEOTIDE SEQUENCE [LARGE SCALE GENOMIC DNA]</scope>
    <source>
        <strain evidence="7">Tai18E2 / Tucson 14021-0261.01</strain>
    </source>
</reference>
<dbReference type="OrthoDB" id="286301at2759"/>
<dbReference type="GO" id="GO:0031012">
    <property type="term" value="C:extracellular matrix"/>
    <property type="evidence" value="ECO:0007669"/>
    <property type="project" value="TreeGrafter"/>
</dbReference>
<feature type="domain" description="FAS1" evidence="4">
    <location>
        <begin position="795"/>
        <end position="927"/>
    </location>
</feature>
<dbReference type="Proteomes" id="UP000002282">
    <property type="component" value="Chromosome 3R"/>
</dbReference>
<dbReference type="FunFam" id="2.30.180.10:FF:000028">
    <property type="entry name" value="Midline fasciclin, isoform E"/>
    <property type="match status" value="1"/>
</dbReference>
<evidence type="ECO:0000256" key="2">
    <source>
        <dbReference type="ARBA" id="ARBA00023157"/>
    </source>
</evidence>
<evidence type="ECO:0000259" key="4">
    <source>
        <dbReference type="PROSITE" id="PS50213"/>
    </source>
</evidence>
<dbReference type="PANTHER" id="PTHR10900:SF77">
    <property type="entry name" value="FI19380P1"/>
    <property type="match status" value="1"/>
</dbReference>
<dbReference type="PROSITE" id="PS51041">
    <property type="entry name" value="EMI"/>
    <property type="match status" value="1"/>
</dbReference>
<evidence type="ECO:0000259" key="5">
    <source>
        <dbReference type="PROSITE" id="PS51041"/>
    </source>
</evidence>
<evidence type="ECO:0000256" key="3">
    <source>
        <dbReference type="SAM" id="MobiDB-lite"/>
    </source>
</evidence>
<dbReference type="InterPro" id="IPR011489">
    <property type="entry name" value="EMI_domain"/>
</dbReference>
<keyword evidence="7" id="KW-1185">Reference proteome</keyword>
<keyword evidence="2" id="KW-1015">Disulfide bond</keyword>
<dbReference type="FunFam" id="2.30.180.10:FF:000031">
    <property type="entry name" value="periostin isoform X1"/>
    <property type="match status" value="1"/>
</dbReference>
<accession>B4PN15</accession>
<dbReference type="PROSITE" id="PS50213">
    <property type="entry name" value="FAS1"/>
    <property type="match status" value="4"/>
</dbReference>
<reference evidence="6 7" key="2">
    <citation type="journal article" date="2007" name="PLoS Biol.">
        <title>Principles of genome evolution in the Drosophila melanogaster species group.</title>
        <authorList>
            <person name="Ranz J.M."/>
            <person name="Maurin D."/>
            <person name="Chan Y.S."/>
            <person name="von Grotthuss M."/>
            <person name="Hillier L.W."/>
            <person name="Roote J."/>
            <person name="Ashburner M."/>
            <person name="Bergman C.M."/>
        </authorList>
    </citation>
    <scope>NUCLEOTIDE SEQUENCE [LARGE SCALE GENOMIC DNA]</scope>
    <source>
        <strain evidence="7">Tai18E2 / Tucson 14021-0261.01</strain>
    </source>
</reference>
<dbReference type="GO" id="GO:0007155">
    <property type="term" value="P:cell adhesion"/>
    <property type="evidence" value="ECO:0007669"/>
    <property type="project" value="TreeGrafter"/>
</dbReference>
<evidence type="ECO:0000313" key="7">
    <source>
        <dbReference type="Proteomes" id="UP000002282"/>
    </source>
</evidence>
<feature type="domain" description="FAS1" evidence="4">
    <location>
        <begin position="504"/>
        <end position="645"/>
    </location>
</feature>
<dbReference type="SMART" id="SM00554">
    <property type="entry name" value="FAS1"/>
    <property type="match status" value="4"/>
</dbReference>
<dbReference type="GO" id="GO:0050839">
    <property type="term" value="F:cell adhesion molecule binding"/>
    <property type="evidence" value="ECO:0007669"/>
    <property type="project" value="TreeGrafter"/>
</dbReference>
<dbReference type="eggNOG" id="KOG1437">
    <property type="taxonomic scope" value="Eukaryota"/>
</dbReference>
<feature type="region of interest" description="Disordered" evidence="3">
    <location>
        <begin position="173"/>
        <end position="203"/>
    </location>
</feature>
<organism evidence="6 7">
    <name type="scientific">Drosophila yakuba</name>
    <name type="common">Fruit fly</name>
    <dbReference type="NCBI Taxonomy" id="7245"/>
    <lineage>
        <taxon>Eukaryota</taxon>
        <taxon>Metazoa</taxon>
        <taxon>Ecdysozoa</taxon>
        <taxon>Arthropoda</taxon>
        <taxon>Hexapoda</taxon>
        <taxon>Insecta</taxon>
        <taxon>Pterygota</taxon>
        <taxon>Neoptera</taxon>
        <taxon>Endopterygota</taxon>
        <taxon>Diptera</taxon>
        <taxon>Brachycera</taxon>
        <taxon>Muscomorpha</taxon>
        <taxon>Ephydroidea</taxon>
        <taxon>Drosophilidae</taxon>
        <taxon>Drosophila</taxon>
        <taxon>Sophophora</taxon>
    </lineage>
</organism>
<feature type="domain" description="FAS1" evidence="4">
    <location>
        <begin position="649"/>
        <end position="791"/>
    </location>
</feature>
<protein>
    <submittedName>
        <fullName evidence="6">Uncharacterized protein, isoform A</fullName>
    </submittedName>
</protein>
<evidence type="ECO:0000313" key="6">
    <source>
        <dbReference type="EMBL" id="EDW97027.2"/>
    </source>
</evidence>
<gene>
    <name evidence="6" type="primary">Dyak\GE24561</name>
    <name evidence="6" type="synonym">dyak_GLEANR_8246</name>
    <name evidence="6" type="synonym">GE24561</name>
    <name evidence="6" type="ORF">Dyak_GE24561</name>
</gene>
<dbReference type="EMBL" id="CM000160">
    <property type="protein sequence ID" value="EDW97027.2"/>
    <property type="molecule type" value="Genomic_DNA"/>
</dbReference>
<dbReference type="SUPFAM" id="SSF82153">
    <property type="entry name" value="FAS1 domain"/>
    <property type="match status" value="4"/>
</dbReference>
<dbReference type="Gene3D" id="2.30.180.10">
    <property type="entry name" value="FAS1 domain"/>
    <property type="match status" value="4"/>
</dbReference>
<dbReference type="GO" id="GO:0030198">
    <property type="term" value="P:extracellular matrix organization"/>
    <property type="evidence" value="ECO:0007669"/>
    <property type="project" value="TreeGrafter"/>
</dbReference>
<dbReference type="HOGENOM" id="CLU_017611_2_0_1"/>
<dbReference type="InterPro" id="IPR036378">
    <property type="entry name" value="FAS1_dom_sf"/>
</dbReference>
<feature type="domain" description="FAS1" evidence="4">
    <location>
        <begin position="353"/>
        <end position="500"/>
    </location>
</feature>
<dbReference type="FunFam" id="2.30.180.10:FF:000023">
    <property type="entry name" value="periostin isoform X2"/>
    <property type="match status" value="1"/>
</dbReference>